<dbReference type="OrthoDB" id="8000465at2"/>
<evidence type="ECO:0000313" key="2">
    <source>
        <dbReference type="EMBL" id="AWN43811.1"/>
    </source>
</evidence>
<gene>
    <name evidence="2" type="ORF">DK389_28945</name>
</gene>
<dbReference type="Proteomes" id="UP000245926">
    <property type="component" value="Chromosome"/>
</dbReference>
<dbReference type="KEGG" id="mets:DK389_28945"/>
<dbReference type="AlphaFoldDB" id="A0A2U8WE46"/>
<feature type="compositionally biased region" description="Basic and acidic residues" evidence="1">
    <location>
        <begin position="10"/>
        <end position="21"/>
    </location>
</feature>
<dbReference type="EMBL" id="CP029550">
    <property type="protein sequence ID" value="AWN43811.1"/>
    <property type="molecule type" value="Genomic_DNA"/>
</dbReference>
<organism evidence="2 3">
    <name type="scientific">Methylobacterium durans</name>
    <dbReference type="NCBI Taxonomy" id="2202825"/>
    <lineage>
        <taxon>Bacteria</taxon>
        <taxon>Pseudomonadati</taxon>
        <taxon>Pseudomonadota</taxon>
        <taxon>Alphaproteobacteria</taxon>
        <taxon>Hyphomicrobiales</taxon>
        <taxon>Methylobacteriaceae</taxon>
        <taxon>Methylobacterium</taxon>
    </lineage>
</organism>
<keyword evidence="3" id="KW-1185">Reference proteome</keyword>
<feature type="compositionally biased region" description="Basic and acidic residues" evidence="1">
    <location>
        <begin position="97"/>
        <end position="111"/>
    </location>
</feature>
<feature type="region of interest" description="Disordered" evidence="1">
    <location>
        <begin position="1"/>
        <end position="21"/>
    </location>
</feature>
<dbReference type="RefSeq" id="WP_109894963.1">
    <property type="nucleotide sequence ID" value="NZ_CP029550.1"/>
</dbReference>
<accession>A0A2U8WE46</accession>
<name>A0A2U8WE46_9HYPH</name>
<evidence type="ECO:0000313" key="3">
    <source>
        <dbReference type="Proteomes" id="UP000245926"/>
    </source>
</evidence>
<evidence type="ECO:0000256" key="1">
    <source>
        <dbReference type="SAM" id="MobiDB-lite"/>
    </source>
</evidence>
<proteinExistence type="predicted"/>
<sequence>MPRSIPPRPTDIRFKVDPGDIPPEKVARRMHLSEAQFRDCLPRLLARGFPMPDPDTGMYDLEAVDRWRHRRHASLFPELAATLPPEPAPPAKSLGAKFREEQEARRGGRAA</sequence>
<reference evidence="3" key="1">
    <citation type="submission" date="2018-05" db="EMBL/GenBank/DDBJ databases">
        <title>Complete Genome Sequence of Methylobacterium sp. 17SD2-17.</title>
        <authorList>
            <person name="Srinivasan S."/>
        </authorList>
    </citation>
    <scope>NUCLEOTIDE SEQUENCE [LARGE SCALE GENOMIC DNA]</scope>
    <source>
        <strain evidence="3">17SD2-17</strain>
    </source>
</reference>
<protein>
    <submittedName>
        <fullName evidence="2">Uncharacterized protein</fullName>
    </submittedName>
</protein>
<feature type="region of interest" description="Disordered" evidence="1">
    <location>
        <begin position="81"/>
        <end position="111"/>
    </location>
</feature>